<organism evidence="2 3">
    <name type="scientific">Candidatus Raymondbacteria bacterium RIFOXYD12_FULL_49_13</name>
    <dbReference type="NCBI Taxonomy" id="1817890"/>
    <lineage>
        <taxon>Bacteria</taxon>
        <taxon>Raymondiibacteriota</taxon>
    </lineage>
</organism>
<evidence type="ECO:0000313" key="3">
    <source>
        <dbReference type="Proteomes" id="UP000179243"/>
    </source>
</evidence>
<proteinExistence type="predicted"/>
<name>A0A1F7FFG7_UNCRA</name>
<feature type="transmembrane region" description="Helical" evidence="1">
    <location>
        <begin position="47"/>
        <end position="68"/>
    </location>
</feature>
<sequence>MKRVKSALVLVSLALFLFSGCYGKFQLTKELYQWNGSLGGRAANSAVMWIMMIVPVYAAVGAVDFFIFNTIEFWTGSNPITMGEFEHQETIVVKDTETYKIAASQNRMDISLLSGPRTGQTVSLVYNAAEESWYAQDKTGSIKVAEVREDNVLEIFNPDGSSFVYNTETGAIGCMAK</sequence>
<reference evidence="2 3" key="1">
    <citation type="journal article" date="2016" name="Nat. Commun.">
        <title>Thousands of microbial genomes shed light on interconnected biogeochemical processes in an aquifer system.</title>
        <authorList>
            <person name="Anantharaman K."/>
            <person name="Brown C.T."/>
            <person name="Hug L.A."/>
            <person name="Sharon I."/>
            <person name="Castelle C.J."/>
            <person name="Probst A.J."/>
            <person name="Thomas B.C."/>
            <person name="Singh A."/>
            <person name="Wilkins M.J."/>
            <person name="Karaoz U."/>
            <person name="Brodie E.L."/>
            <person name="Williams K.H."/>
            <person name="Hubbard S.S."/>
            <person name="Banfield J.F."/>
        </authorList>
    </citation>
    <scope>NUCLEOTIDE SEQUENCE [LARGE SCALE GENOMIC DNA]</scope>
</reference>
<evidence type="ECO:0000313" key="2">
    <source>
        <dbReference type="EMBL" id="OGK05373.1"/>
    </source>
</evidence>
<dbReference type="PROSITE" id="PS51257">
    <property type="entry name" value="PROKAR_LIPOPROTEIN"/>
    <property type="match status" value="1"/>
</dbReference>
<dbReference type="Proteomes" id="UP000179243">
    <property type="component" value="Unassembled WGS sequence"/>
</dbReference>
<dbReference type="EMBL" id="MFYX01000057">
    <property type="protein sequence ID" value="OGK05373.1"/>
    <property type="molecule type" value="Genomic_DNA"/>
</dbReference>
<dbReference type="Pfam" id="PF11810">
    <property type="entry name" value="DUF3332"/>
    <property type="match status" value="1"/>
</dbReference>
<evidence type="ECO:0008006" key="4">
    <source>
        <dbReference type="Google" id="ProtNLM"/>
    </source>
</evidence>
<keyword evidence="1" id="KW-0472">Membrane</keyword>
<protein>
    <recommendedName>
        <fullName evidence="4">DUF3332 domain-containing protein</fullName>
    </recommendedName>
</protein>
<keyword evidence="1" id="KW-1133">Transmembrane helix</keyword>
<gene>
    <name evidence="2" type="ORF">A2519_03625</name>
</gene>
<comment type="caution">
    <text evidence="2">The sequence shown here is derived from an EMBL/GenBank/DDBJ whole genome shotgun (WGS) entry which is preliminary data.</text>
</comment>
<accession>A0A1F7FFG7</accession>
<dbReference type="AlphaFoldDB" id="A0A1F7FFG7"/>
<dbReference type="InterPro" id="IPR021768">
    <property type="entry name" value="DUF3332"/>
</dbReference>
<keyword evidence="1" id="KW-0812">Transmembrane</keyword>
<evidence type="ECO:0000256" key="1">
    <source>
        <dbReference type="SAM" id="Phobius"/>
    </source>
</evidence>